<comment type="similarity">
    <text evidence="2">Belongs to the LAZY family.</text>
</comment>
<protein>
    <submittedName>
        <fullName evidence="5">Uncharacterized protein</fullName>
    </submittedName>
</protein>
<keyword evidence="1" id="KW-0341">Growth regulation</keyword>
<feature type="chain" id="PRO_5042876497" evidence="4">
    <location>
        <begin position="22"/>
        <end position="101"/>
    </location>
</feature>
<dbReference type="Proteomes" id="UP001346149">
    <property type="component" value="Unassembled WGS sequence"/>
</dbReference>
<feature type="signal peptide" evidence="4">
    <location>
        <begin position="1"/>
        <end position="21"/>
    </location>
</feature>
<sequence length="101" mass="11419">MILLSCLSSLLIIHLCGFSRQESREKLSHWSNGLLAIWTFGNNDVRGDENQEKGEPMESLSSSPDLSDFTQDEVGKLQKELRKLLTRKLSSKTEEPIDLKA</sequence>
<keyword evidence="4" id="KW-0732">Signal</keyword>
<evidence type="ECO:0000256" key="1">
    <source>
        <dbReference type="ARBA" id="ARBA00022604"/>
    </source>
</evidence>
<feature type="compositionally biased region" description="Basic and acidic residues" evidence="3">
    <location>
        <begin position="46"/>
        <end position="56"/>
    </location>
</feature>
<dbReference type="GO" id="GO:0040008">
    <property type="term" value="P:regulation of growth"/>
    <property type="evidence" value="ECO:0007669"/>
    <property type="project" value="InterPro"/>
</dbReference>
<dbReference type="AlphaFoldDB" id="A0AAN7QEP0"/>
<gene>
    <name evidence="5" type="ORF">SAY86_026572</name>
</gene>
<evidence type="ECO:0000256" key="3">
    <source>
        <dbReference type="SAM" id="MobiDB-lite"/>
    </source>
</evidence>
<comment type="caution">
    <text evidence="5">The sequence shown here is derived from an EMBL/GenBank/DDBJ whole genome shotgun (WGS) entry which is preliminary data.</text>
</comment>
<name>A0AAN7QEP0_TRANT</name>
<reference evidence="5 6" key="1">
    <citation type="journal article" date="2023" name="Hortic Res">
        <title>Pangenome of water caltrop reveals structural variations and asymmetric subgenome divergence after allopolyploidization.</title>
        <authorList>
            <person name="Zhang X."/>
            <person name="Chen Y."/>
            <person name="Wang L."/>
            <person name="Yuan Y."/>
            <person name="Fang M."/>
            <person name="Shi L."/>
            <person name="Lu R."/>
            <person name="Comes H.P."/>
            <person name="Ma Y."/>
            <person name="Chen Y."/>
            <person name="Huang G."/>
            <person name="Zhou Y."/>
            <person name="Zheng Z."/>
            <person name="Qiu Y."/>
        </authorList>
    </citation>
    <scope>NUCLEOTIDE SEQUENCE [LARGE SCALE GENOMIC DNA]</scope>
    <source>
        <strain evidence="5">F231</strain>
    </source>
</reference>
<proteinExistence type="inferred from homology"/>
<evidence type="ECO:0000256" key="4">
    <source>
        <dbReference type="SAM" id="SignalP"/>
    </source>
</evidence>
<keyword evidence="6" id="KW-1185">Reference proteome</keyword>
<evidence type="ECO:0000313" key="5">
    <source>
        <dbReference type="EMBL" id="KAK4765482.1"/>
    </source>
</evidence>
<organism evidence="5 6">
    <name type="scientific">Trapa natans</name>
    <name type="common">Water chestnut</name>
    <dbReference type="NCBI Taxonomy" id="22666"/>
    <lineage>
        <taxon>Eukaryota</taxon>
        <taxon>Viridiplantae</taxon>
        <taxon>Streptophyta</taxon>
        <taxon>Embryophyta</taxon>
        <taxon>Tracheophyta</taxon>
        <taxon>Spermatophyta</taxon>
        <taxon>Magnoliopsida</taxon>
        <taxon>eudicotyledons</taxon>
        <taxon>Gunneridae</taxon>
        <taxon>Pentapetalae</taxon>
        <taxon>rosids</taxon>
        <taxon>malvids</taxon>
        <taxon>Myrtales</taxon>
        <taxon>Lythraceae</taxon>
        <taxon>Trapa</taxon>
    </lineage>
</organism>
<dbReference type="GO" id="GO:0009630">
    <property type="term" value="P:gravitropism"/>
    <property type="evidence" value="ECO:0007669"/>
    <property type="project" value="InterPro"/>
</dbReference>
<dbReference type="InterPro" id="IPR044683">
    <property type="entry name" value="LAZY"/>
</dbReference>
<accession>A0AAN7QEP0</accession>
<dbReference type="PANTHER" id="PTHR34045">
    <property type="entry name" value="OS03G0406300 PROTEIN"/>
    <property type="match status" value="1"/>
</dbReference>
<evidence type="ECO:0000313" key="6">
    <source>
        <dbReference type="Proteomes" id="UP001346149"/>
    </source>
</evidence>
<dbReference type="PANTHER" id="PTHR34045:SF3">
    <property type="entry name" value="PROTEIN LAZY 4"/>
    <property type="match status" value="1"/>
</dbReference>
<feature type="region of interest" description="Disordered" evidence="3">
    <location>
        <begin position="46"/>
        <end position="69"/>
    </location>
</feature>
<dbReference type="EMBL" id="JAXQNO010000023">
    <property type="protein sequence ID" value="KAK4765482.1"/>
    <property type="molecule type" value="Genomic_DNA"/>
</dbReference>
<evidence type="ECO:0000256" key="2">
    <source>
        <dbReference type="ARBA" id="ARBA00024198"/>
    </source>
</evidence>
<feature type="compositionally biased region" description="Polar residues" evidence="3">
    <location>
        <begin position="59"/>
        <end position="69"/>
    </location>
</feature>